<proteinExistence type="predicted"/>
<feature type="compositionally biased region" description="Polar residues" evidence="1">
    <location>
        <begin position="48"/>
        <end position="60"/>
    </location>
</feature>
<name>A0A448X6B2_9PLAT</name>
<feature type="region of interest" description="Disordered" evidence="1">
    <location>
        <begin position="1"/>
        <end position="22"/>
    </location>
</feature>
<keyword evidence="3" id="KW-1185">Reference proteome</keyword>
<evidence type="ECO:0000313" key="2">
    <source>
        <dbReference type="EMBL" id="VEL29178.1"/>
    </source>
</evidence>
<dbReference type="AlphaFoldDB" id="A0A448X6B2"/>
<sequence>MCVSSRPAFKGWPSSDRSRGGKLDQECWGILAKVTVFWIFLVGEKVQDSPQNGQTTNASTSGGGPSFKTRLHPLLSSWADMWWPVT</sequence>
<dbReference type="EMBL" id="CAAALY010100993">
    <property type="protein sequence ID" value="VEL29178.1"/>
    <property type="molecule type" value="Genomic_DNA"/>
</dbReference>
<comment type="caution">
    <text evidence="2">The sequence shown here is derived from an EMBL/GenBank/DDBJ whole genome shotgun (WGS) entry which is preliminary data.</text>
</comment>
<protein>
    <submittedName>
        <fullName evidence="2">Uncharacterized protein</fullName>
    </submittedName>
</protein>
<evidence type="ECO:0000256" key="1">
    <source>
        <dbReference type="SAM" id="MobiDB-lite"/>
    </source>
</evidence>
<organism evidence="2 3">
    <name type="scientific">Protopolystoma xenopodis</name>
    <dbReference type="NCBI Taxonomy" id="117903"/>
    <lineage>
        <taxon>Eukaryota</taxon>
        <taxon>Metazoa</taxon>
        <taxon>Spiralia</taxon>
        <taxon>Lophotrochozoa</taxon>
        <taxon>Platyhelminthes</taxon>
        <taxon>Monogenea</taxon>
        <taxon>Polyopisthocotylea</taxon>
        <taxon>Polystomatidea</taxon>
        <taxon>Polystomatidae</taxon>
        <taxon>Protopolystoma</taxon>
    </lineage>
</organism>
<feature type="region of interest" description="Disordered" evidence="1">
    <location>
        <begin position="48"/>
        <end position="68"/>
    </location>
</feature>
<evidence type="ECO:0000313" key="3">
    <source>
        <dbReference type="Proteomes" id="UP000784294"/>
    </source>
</evidence>
<accession>A0A448X6B2</accession>
<dbReference type="Proteomes" id="UP000784294">
    <property type="component" value="Unassembled WGS sequence"/>
</dbReference>
<gene>
    <name evidence="2" type="ORF">PXEA_LOCUS22618</name>
</gene>
<reference evidence="2" key="1">
    <citation type="submission" date="2018-11" db="EMBL/GenBank/DDBJ databases">
        <authorList>
            <consortium name="Pathogen Informatics"/>
        </authorList>
    </citation>
    <scope>NUCLEOTIDE SEQUENCE</scope>
</reference>